<name>A0A0K1EK04_CHOCO</name>
<reference evidence="3 4" key="1">
    <citation type="submission" date="2015-07" db="EMBL/GenBank/DDBJ databases">
        <title>Genome analysis of myxobacterium Chondromyces crocatus Cm c5 reveals a high potential for natural compound synthesis and the genetic basis for the loss of fruiting body formation.</title>
        <authorList>
            <person name="Zaburannyi N."/>
            <person name="Bunk B."/>
            <person name="Maier J."/>
            <person name="Overmann J."/>
            <person name="Mueller R."/>
        </authorList>
    </citation>
    <scope>NUCLEOTIDE SEQUENCE [LARGE SCALE GENOMIC DNA]</scope>
    <source>
        <strain evidence="3 4">Cm c5</strain>
    </source>
</reference>
<dbReference type="KEGG" id="ccro:CMC5_050850"/>
<organism evidence="3 4">
    <name type="scientific">Chondromyces crocatus</name>
    <dbReference type="NCBI Taxonomy" id="52"/>
    <lineage>
        <taxon>Bacteria</taxon>
        <taxon>Pseudomonadati</taxon>
        <taxon>Myxococcota</taxon>
        <taxon>Polyangia</taxon>
        <taxon>Polyangiales</taxon>
        <taxon>Polyangiaceae</taxon>
        <taxon>Chondromyces</taxon>
    </lineage>
</organism>
<evidence type="ECO:0000256" key="1">
    <source>
        <dbReference type="SAM" id="MobiDB-lite"/>
    </source>
</evidence>
<gene>
    <name evidence="3" type="ORF">CMC5_050850</name>
</gene>
<dbReference type="Proteomes" id="UP000067626">
    <property type="component" value="Chromosome"/>
</dbReference>
<feature type="chain" id="PRO_5005459556" evidence="2">
    <location>
        <begin position="27"/>
        <end position="121"/>
    </location>
</feature>
<dbReference type="Gene3D" id="1.20.1270.390">
    <property type="match status" value="1"/>
</dbReference>
<dbReference type="AlphaFoldDB" id="A0A0K1EK04"/>
<dbReference type="STRING" id="52.CMC5_050850"/>
<keyword evidence="4" id="KW-1185">Reference proteome</keyword>
<dbReference type="EMBL" id="CP012159">
    <property type="protein sequence ID" value="AKT40928.1"/>
    <property type="molecule type" value="Genomic_DNA"/>
</dbReference>
<keyword evidence="2" id="KW-0732">Signal</keyword>
<accession>A0A0K1EK04</accession>
<feature type="signal peptide" evidence="2">
    <location>
        <begin position="1"/>
        <end position="26"/>
    </location>
</feature>
<dbReference type="PROSITE" id="PS51257">
    <property type="entry name" value="PROKAR_LIPOPROTEIN"/>
    <property type="match status" value="1"/>
</dbReference>
<proteinExistence type="predicted"/>
<evidence type="ECO:0000256" key="2">
    <source>
        <dbReference type="SAM" id="SignalP"/>
    </source>
</evidence>
<evidence type="ECO:0000313" key="3">
    <source>
        <dbReference type="EMBL" id="AKT40928.1"/>
    </source>
</evidence>
<evidence type="ECO:0000313" key="4">
    <source>
        <dbReference type="Proteomes" id="UP000067626"/>
    </source>
</evidence>
<feature type="region of interest" description="Disordered" evidence="1">
    <location>
        <begin position="91"/>
        <end position="121"/>
    </location>
</feature>
<protein>
    <submittedName>
        <fullName evidence="3">Uncharacterized protein</fullName>
    </submittedName>
</protein>
<sequence length="121" mass="13152">MRGILAAGVVLVAGLAGCMSSTARLASQQMTETKSAIGLAEEAGAAQSERAALHLRMAREQLYQARKLLEEGDDKQATAVLRHAKQDAQRSLQIARAQREQEQWDLKQAPQSKPVMGQQGR</sequence>